<dbReference type="CDD" id="cd06225">
    <property type="entry name" value="HAMP"/>
    <property type="match status" value="1"/>
</dbReference>
<dbReference type="AlphaFoldDB" id="A0A840YBJ2"/>
<feature type="transmembrane region" description="Helical" evidence="1">
    <location>
        <begin position="187"/>
        <end position="211"/>
    </location>
</feature>
<dbReference type="Pfam" id="PF00672">
    <property type="entry name" value="HAMP"/>
    <property type="match status" value="1"/>
</dbReference>
<dbReference type="PROSITE" id="PS50885">
    <property type="entry name" value="HAMP"/>
    <property type="match status" value="1"/>
</dbReference>
<gene>
    <name evidence="3" type="ORF">FHS87_004147</name>
</gene>
<organism evidence="3 4">
    <name type="scientific">Muricoccus pecuniae</name>
    <dbReference type="NCBI Taxonomy" id="693023"/>
    <lineage>
        <taxon>Bacteria</taxon>
        <taxon>Pseudomonadati</taxon>
        <taxon>Pseudomonadota</taxon>
        <taxon>Alphaproteobacteria</taxon>
        <taxon>Acetobacterales</taxon>
        <taxon>Roseomonadaceae</taxon>
        <taxon>Muricoccus</taxon>
    </lineage>
</organism>
<evidence type="ECO:0000259" key="2">
    <source>
        <dbReference type="PROSITE" id="PS50885"/>
    </source>
</evidence>
<dbReference type="GO" id="GO:0016020">
    <property type="term" value="C:membrane"/>
    <property type="evidence" value="ECO:0007669"/>
    <property type="project" value="InterPro"/>
</dbReference>
<dbReference type="SUPFAM" id="SSF158472">
    <property type="entry name" value="HAMP domain-like"/>
    <property type="match status" value="1"/>
</dbReference>
<evidence type="ECO:0000313" key="4">
    <source>
        <dbReference type="Proteomes" id="UP000580654"/>
    </source>
</evidence>
<dbReference type="EMBL" id="JACIJD010000028">
    <property type="protein sequence ID" value="MBB5696079.1"/>
    <property type="molecule type" value="Genomic_DNA"/>
</dbReference>
<protein>
    <submittedName>
        <fullName evidence="3">HAMP domain-containing protein</fullName>
    </submittedName>
</protein>
<comment type="caution">
    <text evidence="3">The sequence shown here is derived from an EMBL/GenBank/DDBJ whole genome shotgun (WGS) entry which is preliminary data.</text>
</comment>
<keyword evidence="4" id="KW-1185">Reference proteome</keyword>
<accession>A0A840YBJ2</accession>
<keyword evidence="1" id="KW-1133">Transmembrane helix</keyword>
<feature type="domain" description="HAMP" evidence="2">
    <location>
        <begin position="213"/>
        <end position="266"/>
    </location>
</feature>
<proteinExistence type="predicted"/>
<name>A0A840YBJ2_9PROT</name>
<dbReference type="GO" id="GO:0007165">
    <property type="term" value="P:signal transduction"/>
    <property type="evidence" value="ECO:0007669"/>
    <property type="project" value="InterPro"/>
</dbReference>
<keyword evidence="1" id="KW-0812">Transmembrane</keyword>
<feature type="non-terminal residue" evidence="3">
    <location>
        <position position="285"/>
    </location>
</feature>
<dbReference type="Proteomes" id="UP000580654">
    <property type="component" value="Unassembled WGS sequence"/>
</dbReference>
<dbReference type="InterPro" id="IPR003660">
    <property type="entry name" value="HAMP_dom"/>
</dbReference>
<reference evidence="3 4" key="1">
    <citation type="submission" date="2020-08" db="EMBL/GenBank/DDBJ databases">
        <title>Genomic Encyclopedia of Type Strains, Phase IV (KMG-IV): sequencing the most valuable type-strain genomes for metagenomic binning, comparative biology and taxonomic classification.</title>
        <authorList>
            <person name="Goeker M."/>
        </authorList>
    </citation>
    <scope>NUCLEOTIDE SEQUENCE [LARGE SCALE GENOMIC DNA]</scope>
    <source>
        <strain evidence="3 4">DSM 25622</strain>
    </source>
</reference>
<dbReference type="Gene3D" id="6.10.340.10">
    <property type="match status" value="1"/>
</dbReference>
<dbReference type="SMART" id="SM00304">
    <property type="entry name" value="HAMP"/>
    <property type="match status" value="1"/>
</dbReference>
<evidence type="ECO:0000313" key="3">
    <source>
        <dbReference type="EMBL" id="MBB5696079.1"/>
    </source>
</evidence>
<sequence length="285" mass="30706">MNRFLDNVPIARKVMLALALMTASALGAAWFAVASLSATDARYSALLEREAKAATWMARTNSSIIDAGRLLNRMIAEPEAEQMRAIQREMQGVRRQVNERLAEAAKVLPSIARDAEAVGSAFRRAVETAAEAEAATLVDDNARALRVMAERYDPAAMEARRLSLELIERVDSMAQRASDDATADTNVAWWTTLAASVLGAAISVGLALWMVQSSVSRPIGRIAERMRLLAGGEKESPVPGAGRRDEVGQMAEAVEGFRLAAIEQERMATANAAEAAAKLARAERV</sequence>
<evidence type="ECO:0000256" key="1">
    <source>
        <dbReference type="SAM" id="Phobius"/>
    </source>
</evidence>
<dbReference type="RefSeq" id="WP_184521183.1">
    <property type="nucleotide sequence ID" value="NZ_JACIJD010000028.1"/>
</dbReference>
<keyword evidence="1" id="KW-0472">Membrane</keyword>